<dbReference type="Proteomes" id="UP000887116">
    <property type="component" value="Unassembled WGS sequence"/>
</dbReference>
<evidence type="ECO:0000313" key="2">
    <source>
        <dbReference type="Proteomes" id="UP000887116"/>
    </source>
</evidence>
<name>A0A8X6IYC6_TRICU</name>
<dbReference type="EMBL" id="BMAO01029296">
    <property type="protein sequence ID" value="GFR30724.1"/>
    <property type="molecule type" value="Genomic_DNA"/>
</dbReference>
<sequence length="103" mass="11395">MVPSPLPMIGQGREEEKAITTEIGTSLLQMANINFGKRGMNMHRSPGTYLVKYTQCGRCTHGKDFDTIAGLSTSENGEIFNDAIKTRQAPITMPYTLYCTSIF</sequence>
<reference evidence="1" key="1">
    <citation type="submission" date="2020-07" db="EMBL/GenBank/DDBJ databases">
        <title>Multicomponent nature underlies the extraordinary mechanical properties of spider dragline silk.</title>
        <authorList>
            <person name="Kono N."/>
            <person name="Nakamura H."/>
            <person name="Mori M."/>
            <person name="Yoshida Y."/>
            <person name="Ohtoshi R."/>
            <person name="Malay A.D."/>
            <person name="Moran D.A.P."/>
            <person name="Tomita M."/>
            <person name="Numata K."/>
            <person name="Arakawa K."/>
        </authorList>
    </citation>
    <scope>NUCLEOTIDE SEQUENCE</scope>
</reference>
<gene>
    <name evidence="1" type="ORF">TNCT_630571</name>
</gene>
<evidence type="ECO:0000313" key="1">
    <source>
        <dbReference type="EMBL" id="GFR30724.1"/>
    </source>
</evidence>
<accession>A0A8X6IYC6</accession>
<protein>
    <submittedName>
        <fullName evidence="1">Uncharacterized protein</fullName>
    </submittedName>
</protein>
<dbReference type="AlphaFoldDB" id="A0A8X6IYC6"/>
<organism evidence="1 2">
    <name type="scientific">Trichonephila clavata</name>
    <name type="common">Joro spider</name>
    <name type="synonym">Nephila clavata</name>
    <dbReference type="NCBI Taxonomy" id="2740835"/>
    <lineage>
        <taxon>Eukaryota</taxon>
        <taxon>Metazoa</taxon>
        <taxon>Ecdysozoa</taxon>
        <taxon>Arthropoda</taxon>
        <taxon>Chelicerata</taxon>
        <taxon>Arachnida</taxon>
        <taxon>Araneae</taxon>
        <taxon>Araneomorphae</taxon>
        <taxon>Entelegynae</taxon>
        <taxon>Araneoidea</taxon>
        <taxon>Nephilidae</taxon>
        <taxon>Trichonephila</taxon>
    </lineage>
</organism>
<keyword evidence="2" id="KW-1185">Reference proteome</keyword>
<proteinExistence type="predicted"/>
<comment type="caution">
    <text evidence="1">The sequence shown here is derived from an EMBL/GenBank/DDBJ whole genome shotgun (WGS) entry which is preliminary data.</text>
</comment>